<evidence type="ECO:0000259" key="4">
    <source>
        <dbReference type="Pfam" id="PF13193"/>
    </source>
</evidence>
<evidence type="ECO:0000259" key="3">
    <source>
        <dbReference type="Pfam" id="PF00501"/>
    </source>
</evidence>
<evidence type="ECO:0000313" key="5">
    <source>
        <dbReference type="EMBL" id="SFC27103.1"/>
    </source>
</evidence>
<accession>A0A1I1I0A3</accession>
<dbReference type="EMBL" id="FOLG01000003">
    <property type="protein sequence ID" value="SFC27103.1"/>
    <property type="molecule type" value="Genomic_DNA"/>
</dbReference>
<name>A0A1I1I0A3_9RHOB</name>
<dbReference type="RefSeq" id="WP_177208291.1">
    <property type="nucleotide sequence ID" value="NZ_FOLG01000003.1"/>
</dbReference>
<gene>
    <name evidence="5" type="ORF">SAMN04488094_103275</name>
</gene>
<keyword evidence="2 5" id="KW-0436">Ligase</keyword>
<reference evidence="5 6" key="1">
    <citation type="submission" date="2016-10" db="EMBL/GenBank/DDBJ databases">
        <authorList>
            <person name="de Groot N.N."/>
        </authorList>
    </citation>
    <scope>NUCLEOTIDE SEQUENCE [LARGE SCALE GENOMIC DNA]</scope>
    <source>
        <strain evidence="5 6">DSM 19548</strain>
    </source>
</reference>
<dbReference type="AlphaFoldDB" id="A0A1I1I0A3"/>
<evidence type="ECO:0000313" key="6">
    <source>
        <dbReference type="Proteomes" id="UP000198728"/>
    </source>
</evidence>
<dbReference type="PROSITE" id="PS00455">
    <property type="entry name" value="AMP_BINDING"/>
    <property type="match status" value="1"/>
</dbReference>
<dbReference type="Gene3D" id="3.40.50.12780">
    <property type="entry name" value="N-terminal domain of ligase-like"/>
    <property type="match status" value="1"/>
</dbReference>
<evidence type="ECO:0000256" key="2">
    <source>
        <dbReference type="ARBA" id="ARBA00022598"/>
    </source>
</evidence>
<dbReference type="Pfam" id="PF00501">
    <property type="entry name" value="AMP-binding"/>
    <property type="match status" value="1"/>
</dbReference>
<dbReference type="Gene3D" id="3.30.300.30">
    <property type="match status" value="1"/>
</dbReference>
<dbReference type="InterPro" id="IPR042099">
    <property type="entry name" value="ANL_N_sf"/>
</dbReference>
<organism evidence="5 6">
    <name type="scientific">Tropicimonas isoalkanivorans</name>
    <dbReference type="NCBI Taxonomy" id="441112"/>
    <lineage>
        <taxon>Bacteria</taxon>
        <taxon>Pseudomonadati</taxon>
        <taxon>Pseudomonadota</taxon>
        <taxon>Alphaproteobacteria</taxon>
        <taxon>Rhodobacterales</taxon>
        <taxon>Roseobacteraceae</taxon>
        <taxon>Tropicimonas</taxon>
    </lineage>
</organism>
<dbReference type="InterPro" id="IPR020845">
    <property type="entry name" value="AMP-binding_CS"/>
</dbReference>
<dbReference type="PANTHER" id="PTHR43201:SF5">
    <property type="entry name" value="MEDIUM-CHAIN ACYL-COA LIGASE ACSF2, MITOCHONDRIAL"/>
    <property type="match status" value="1"/>
</dbReference>
<dbReference type="PANTHER" id="PTHR43201">
    <property type="entry name" value="ACYL-COA SYNTHETASE"/>
    <property type="match status" value="1"/>
</dbReference>
<proteinExistence type="inferred from homology"/>
<sequence>MTLPSHHSDHAARYRERGWWHEGPIPDRLAETAARSPQKIAVIDDTGSLSYSEFDLLVTRAAAGLAAEGIGPGDAIGIQLPNRIAFAVFQQAAVRAGATYLPLLPQLRESELGYLLGVVRAKLLIIPDVCRRFDHRAMVPTLRTAVPSLARILVDGAGGDGCETVADFLAEPHETTHPGSFPAPDADARRLVIFTSGTESKPKAVLHSHATTFFPLDSHARIFEMGPQDVVFTPSPVGHGTGAVFGVELGLHLGGTVVLMDGWDAGRAVRRISETGATMMWGATTFCAELAEAAGPDAPDLSRFRLLLTAGAPIPRDLVRRVRDRIGATLVSAYGQSEGQNITIARPGDPPEKITGSDGRFLEGIEHRLVTPEGKLAAPGTEGEILYRGPNTCLGYLDTAHNADAFTEDGFFRSGDLGVLDGDGYLRIVGRRKEIIIRGGENISPAEVEDLVGRHPQVAEVAVIGLPDDRLGQRACAAVIPRPGAPLTLTDITGFMATLGVAKFKYPERLELVDVIPRTASGKIRRDVLRDQILERSAD</sequence>
<comment type="similarity">
    <text evidence="1">Belongs to the ATP-dependent AMP-binding enzyme family.</text>
</comment>
<protein>
    <submittedName>
        <fullName evidence="5">Cyclohexanecarboxylate-CoA ligase</fullName>
    </submittedName>
</protein>
<dbReference type="InterPro" id="IPR045851">
    <property type="entry name" value="AMP-bd_C_sf"/>
</dbReference>
<keyword evidence="6" id="KW-1185">Reference proteome</keyword>
<dbReference type="GO" id="GO:0006631">
    <property type="term" value="P:fatty acid metabolic process"/>
    <property type="evidence" value="ECO:0007669"/>
    <property type="project" value="TreeGrafter"/>
</dbReference>
<feature type="domain" description="AMP-binding enzyme C-terminal" evidence="4">
    <location>
        <begin position="447"/>
        <end position="523"/>
    </location>
</feature>
<dbReference type="GO" id="GO:0031956">
    <property type="term" value="F:medium-chain fatty acid-CoA ligase activity"/>
    <property type="evidence" value="ECO:0007669"/>
    <property type="project" value="TreeGrafter"/>
</dbReference>
<dbReference type="STRING" id="441112.SAMN04488094_103275"/>
<dbReference type="Proteomes" id="UP000198728">
    <property type="component" value="Unassembled WGS sequence"/>
</dbReference>
<dbReference type="Pfam" id="PF13193">
    <property type="entry name" value="AMP-binding_C"/>
    <property type="match status" value="1"/>
</dbReference>
<feature type="domain" description="AMP-dependent synthetase/ligase" evidence="3">
    <location>
        <begin position="30"/>
        <end position="397"/>
    </location>
</feature>
<dbReference type="InterPro" id="IPR000873">
    <property type="entry name" value="AMP-dep_synth/lig_dom"/>
</dbReference>
<dbReference type="InterPro" id="IPR025110">
    <property type="entry name" value="AMP-bd_C"/>
</dbReference>
<dbReference type="SUPFAM" id="SSF56801">
    <property type="entry name" value="Acetyl-CoA synthetase-like"/>
    <property type="match status" value="1"/>
</dbReference>
<evidence type="ECO:0000256" key="1">
    <source>
        <dbReference type="ARBA" id="ARBA00006432"/>
    </source>
</evidence>